<evidence type="ECO:0000313" key="2">
    <source>
        <dbReference type="RefSeq" id="XP_022333650.1"/>
    </source>
</evidence>
<organism evidence="1 2">
    <name type="scientific">Crassostrea virginica</name>
    <name type="common">Eastern oyster</name>
    <dbReference type="NCBI Taxonomy" id="6565"/>
    <lineage>
        <taxon>Eukaryota</taxon>
        <taxon>Metazoa</taxon>
        <taxon>Spiralia</taxon>
        <taxon>Lophotrochozoa</taxon>
        <taxon>Mollusca</taxon>
        <taxon>Bivalvia</taxon>
        <taxon>Autobranchia</taxon>
        <taxon>Pteriomorphia</taxon>
        <taxon>Ostreida</taxon>
        <taxon>Ostreoidea</taxon>
        <taxon>Ostreidae</taxon>
        <taxon>Crassostrea</taxon>
    </lineage>
</organism>
<protein>
    <submittedName>
        <fullName evidence="2">Nuclease HARBI1</fullName>
    </submittedName>
</protein>
<dbReference type="PRINTS" id="PR02086">
    <property type="entry name" value="PUTNUCHARBI1"/>
</dbReference>
<dbReference type="Proteomes" id="UP000694844">
    <property type="component" value="Chromosome 1"/>
</dbReference>
<dbReference type="AlphaFoldDB" id="A0A8B8E095"/>
<dbReference type="KEGG" id="cvn:111130728"/>
<reference evidence="2" key="2">
    <citation type="submission" date="2025-08" db="UniProtKB">
        <authorList>
            <consortium name="RefSeq"/>
        </authorList>
    </citation>
    <scope>IDENTIFICATION</scope>
    <source>
        <tissue evidence="2">Whole sample</tissue>
    </source>
</reference>
<dbReference type="RefSeq" id="XP_022333650.1">
    <property type="nucleotide sequence ID" value="XM_022477942.1"/>
</dbReference>
<dbReference type="OrthoDB" id="2415966at2759"/>
<proteinExistence type="predicted"/>
<reference evidence="1" key="1">
    <citation type="submission" date="2024-06" db="UniProtKB">
        <authorList>
            <consortium name="RefSeq"/>
        </authorList>
    </citation>
    <scope>NUCLEOTIDE SEQUENCE [LARGE SCALE GENOMIC DNA]</scope>
</reference>
<keyword evidence="1" id="KW-1185">Reference proteome</keyword>
<sequence length="198" mass="22991">MAAVHRRVRRNRRYRRALPIPRVFRDRLDPLGYSDEELFERYRFRRPTIIHLHEEIREGLERDTKRNMALSPILSLLLCLRFLATGANHLLIGDSLHISRNAAGRKIRAVSSMIVRAFRNVIVFPLGDMAHKVMEGFRKIAGFPQVLGCVDGTFIKIKMPSENEADFVNRKGYHSLNVQVYIEDYYWEILATPAPDTS</sequence>
<gene>
    <name evidence="2" type="primary">LOC111130728</name>
</gene>
<evidence type="ECO:0000313" key="1">
    <source>
        <dbReference type="Proteomes" id="UP000694844"/>
    </source>
</evidence>
<accession>A0A8B8E095</accession>
<dbReference type="GeneID" id="111130728"/>
<dbReference type="InterPro" id="IPR026103">
    <property type="entry name" value="HARBI1_animal"/>
</dbReference>
<name>A0A8B8E095_CRAVI</name>